<dbReference type="SUPFAM" id="SSF53067">
    <property type="entry name" value="Actin-like ATPase domain"/>
    <property type="match status" value="2"/>
</dbReference>
<dbReference type="OrthoDB" id="29851at2759"/>
<evidence type="ECO:0000256" key="2">
    <source>
        <dbReference type="ARBA" id="ARBA00022741"/>
    </source>
</evidence>
<dbReference type="PANTHER" id="PTHR45639:SF32">
    <property type="entry name" value="HEAT SHOCK PROTEIN PDR13"/>
    <property type="match status" value="1"/>
</dbReference>
<protein>
    <submittedName>
        <fullName evidence="4">Heat shock protein 14</fullName>
    </submittedName>
</protein>
<keyword evidence="2" id="KW-0547">Nucleotide-binding</keyword>
<name>A0A6A4X4C8_AMPAM</name>
<dbReference type="EMBL" id="VIIS01000178">
    <property type="protein sequence ID" value="KAF0312339.1"/>
    <property type="molecule type" value="Genomic_DNA"/>
</dbReference>
<dbReference type="Pfam" id="PF00012">
    <property type="entry name" value="HSP70"/>
    <property type="match status" value="1"/>
</dbReference>
<keyword evidence="3" id="KW-0067">ATP-binding</keyword>
<evidence type="ECO:0000313" key="4">
    <source>
        <dbReference type="EMBL" id="KAF0312339.1"/>
    </source>
</evidence>
<keyword evidence="4" id="KW-0346">Stress response</keyword>
<dbReference type="GO" id="GO:0005524">
    <property type="term" value="F:ATP binding"/>
    <property type="evidence" value="ECO:0007669"/>
    <property type="project" value="UniProtKB-KW"/>
</dbReference>
<evidence type="ECO:0000313" key="5">
    <source>
        <dbReference type="Proteomes" id="UP000440578"/>
    </source>
</evidence>
<comment type="similarity">
    <text evidence="1">Belongs to the heat shock protein 70 family.</text>
</comment>
<accession>A0A6A4X4C8</accession>
<dbReference type="PANTHER" id="PTHR45639">
    <property type="entry name" value="HSC70CB, ISOFORM G-RELATED"/>
    <property type="match status" value="1"/>
</dbReference>
<dbReference type="GO" id="GO:0005829">
    <property type="term" value="C:cytosol"/>
    <property type="evidence" value="ECO:0007669"/>
    <property type="project" value="TreeGrafter"/>
</dbReference>
<dbReference type="GO" id="GO:0140662">
    <property type="term" value="F:ATP-dependent protein folding chaperone"/>
    <property type="evidence" value="ECO:0007669"/>
    <property type="project" value="InterPro"/>
</dbReference>
<dbReference type="Gene3D" id="3.30.30.30">
    <property type="match status" value="1"/>
</dbReference>
<dbReference type="GO" id="GO:0005634">
    <property type="term" value="C:nucleus"/>
    <property type="evidence" value="ECO:0007669"/>
    <property type="project" value="TreeGrafter"/>
</dbReference>
<dbReference type="Gene3D" id="3.90.640.10">
    <property type="entry name" value="Actin, Chain A, domain 4"/>
    <property type="match status" value="1"/>
</dbReference>
<sequence>MAVAAPAADKAAATFGIHIGSTSMSIAVSGTGRPEVLANPAGERVTPAVVRYMEGEQVVGTAAKQGSVRHAAITAARVRCLLSADDRQAALQSRFCPVDEERGFIIRHDEKEEVHPAEEVLKTLLKYLHDVAQRQVGSEQTQFDSVLAVPVHFAPSERQTLRRAAEEAGFHVRQTVLEPVAALMAHDVGQSPQETAPLVCLVVRAGGATSDAAVVRSSAGLYTLVESVHRADLGGDALTDLVADFLAGECRAKWKTDPRESRKALAKLRSAAEVAKHVLSTMATAQCFVESLLDGVDFGCQVTRARLESVLGPALQQWVDLARAAVAAAGVSTVDRLVLVGGTAKIPRLQRILAAAFPDATLLTSPSSDELVAEGAARQSALIEDRSLDDAPQTVAVCARPVYIQFGETEPTLAVPAGAPVPSVHIAEHVTGAEGALNVVLTEGSEEGAERPVLAKMEVTRPAGARLVATLVLRREMGLRIRLLDANTGEALEADVAVSA</sequence>
<dbReference type="FunFam" id="3.90.640.10:FF:000010">
    <property type="entry name" value="heat shock 70 kDa protein 14"/>
    <property type="match status" value="1"/>
</dbReference>
<dbReference type="AlphaFoldDB" id="A0A6A4X4C8"/>
<dbReference type="Gene3D" id="3.30.420.40">
    <property type="match status" value="2"/>
</dbReference>
<gene>
    <name evidence="4" type="primary">hspa14</name>
    <name evidence="4" type="ORF">FJT64_016938</name>
</gene>
<organism evidence="4 5">
    <name type="scientific">Amphibalanus amphitrite</name>
    <name type="common">Striped barnacle</name>
    <name type="synonym">Balanus amphitrite</name>
    <dbReference type="NCBI Taxonomy" id="1232801"/>
    <lineage>
        <taxon>Eukaryota</taxon>
        <taxon>Metazoa</taxon>
        <taxon>Ecdysozoa</taxon>
        <taxon>Arthropoda</taxon>
        <taxon>Crustacea</taxon>
        <taxon>Multicrustacea</taxon>
        <taxon>Cirripedia</taxon>
        <taxon>Thoracica</taxon>
        <taxon>Thoracicalcarea</taxon>
        <taxon>Balanomorpha</taxon>
        <taxon>Balanoidea</taxon>
        <taxon>Balanidae</taxon>
        <taxon>Amphibalaninae</taxon>
        <taxon>Amphibalanus</taxon>
    </lineage>
</organism>
<evidence type="ECO:0000256" key="1">
    <source>
        <dbReference type="ARBA" id="ARBA00007381"/>
    </source>
</evidence>
<proteinExistence type="inferred from homology"/>
<dbReference type="Proteomes" id="UP000440578">
    <property type="component" value="Unassembled WGS sequence"/>
</dbReference>
<keyword evidence="5" id="KW-1185">Reference proteome</keyword>
<dbReference type="PRINTS" id="PR00301">
    <property type="entry name" value="HEATSHOCK70"/>
</dbReference>
<comment type="caution">
    <text evidence="4">The sequence shown here is derived from an EMBL/GenBank/DDBJ whole genome shotgun (WGS) entry which is preliminary data.</text>
</comment>
<reference evidence="4 5" key="1">
    <citation type="submission" date="2019-07" db="EMBL/GenBank/DDBJ databases">
        <title>Draft genome assembly of a fouling barnacle, Amphibalanus amphitrite (Darwin, 1854): The first reference genome for Thecostraca.</title>
        <authorList>
            <person name="Kim W."/>
        </authorList>
    </citation>
    <scope>NUCLEOTIDE SEQUENCE [LARGE SCALE GENOMIC DNA]</scope>
    <source>
        <strain evidence="4">SNU_AA5</strain>
        <tissue evidence="4">Soma without cirri and trophi</tissue>
    </source>
</reference>
<dbReference type="InterPro" id="IPR043129">
    <property type="entry name" value="ATPase_NBD"/>
</dbReference>
<dbReference type="InterPro" id="IPR013126">
    <property type="entry name" value="Hsp_70_fam"/>
</dbReference>
<evidence type="ECO:0000256" key="3">
    <source>
        <dbReference type="ARBA" id="ARBA00022840"/>
    </source>
</evidence>